<sequence length="241" mass="27523">MKYLRSKCLFRGIMGGNGNSEPDEATGGEGSWSSALCVAAAAVSARLVKETNCIEMTVSAGWQNRETKRKMREMEIKLQRNRAYIQCNYLMSHVESAQHLLPSNEEIFNDSCTRRSHLLSLSNLEDLEDLLVERQHLYCSYFTPKNRREMLEKKIMENVSTPATKEDLEQIFNEDRHCASCLSYLLTGDKRKNGNLMWKMLKDHYQVEQKRRSVCEILLPVARSSGSTARAEPASYIAALM</sequence>
<dbReference type="InterPro" id="IPR034607">
    <property type="entry name" value="CCDC127"/>
</dbReference>
<reference evidence="2" key="1">
    <citation type="submission" date="2013-11" db="EMBL/GenBank/DDBJ databases">
        <title>The genomic landscape of the Guanapo guppy.</title>
        <authorList>
            <person name="Kuenstner A."/>
            <person name="Dreyer C."/>
        </authorList>
    </citation>
    <scope>NUCLEOTIDE SEQUENCE</scope>
    <source>
        <strain evidence="2">Guanapo</strain>
    </source>
</reference>
<reference evidence="1" key="2">
    <citation type="submission" date="2025-08" db="UniProtKB">
        <authorList>
            <consortium name="Ensembl"/>
        </authorList>
    </citation>
    <scope>IDENTIFICATION</scope>
    <source>
        <strain evidence="1">Guanapo</strain>
    </source>
</reference>
<dbReference type="Proteomes" id="UP000242638">
    <property type="component" value="Unassembled WGS sequence"/>
</dbReference>
<reference evidence="1" key="3">
    <citation type="submission" date="2025-09" db="UniProtKB">
        <authorList>
            <consortium name="Ensembl"/>
        </authorList>
    </citation>
    <scope>IDENTIFICATION</scope>
    <source>
        <strain evidence="1">Guanapo</strain>
    </source>
</reference>
<protein>
    <submittedName>
        <fullName evidence="1">Uncharacterized protein</fullName>
    </submittedName>
</protein>
<evidence type="ECO:0000313" key="2">
    <source>
        <dbReference type="Proteomes" id="UP000242638"/>
    </source>
</evidence>
<name>A0A3P9PMC6_POERE</name>
<dbReference type="PANTHER" id="PTHR31958">
    <property type="entry name" value="COILED-COIL DOMAIN-CONTAINING PROTEIN 127"/>
    <property type="match status" value="1"/>
</dbReference>
<dbReference type="PANTHER" id="PTHR31958:SF2">
    <property type="entry name" value="COILED-COIL DOMAIN-CONTAINING PROTEIN 127"/>
    <property type="match status" value="1"/>
</dbReference>
<organism evidence="1 2">
    <name type="scientific">Poecilia reticulata</name>
    <name type="common">Guppy</name>
    <name type="synonym">Acanthophacelus reticulatus</name>
    <dbReference type="NCBI Taxonomy" id="8081"/>
    <lineage>
        <taxon>Eukaryota</taxon>
        <taxon>Metazoa</taxon>
        <taxon>Chordata</taxon>
        <taxon>Craniata</taxon>
        <taxon>Vertebrata</taxon>
        <taxon>Euteleostomi</taxon>
        <taxon>Actinopterygii</taxon>
        <taxon>Neopterygii</taxon>
        <taxon>Teleostei</taxon>
        <taxon>Neoteleostei</taxon>
        <taxon>Acanthomorphata</taxon>
        <taxon>Ovalentaria</taxon>
        <taxon>Atherinomorphae</taxon>
        <taxon>Cyprinodontiformes</taxon>
        <taxon>Poeciliidae</taxon>
        <taxon>Poeciliinae</taxon>
        <taxon>Poecilia</taxon>
    </lineage>
</organism>
<evidence type="ECO:0000313" key="1">
    <source>
        <dbReference type="Ensembl" id="ENSPREP00000022986.1"/>
    </source>
</evidence>
<dbReference type="Ensembl" id="ENSPRET00000023223.1">
    <property type="protein sequence ID" value="ENSPREP00000022986.1"/>
    <property type="gene ID" value="ENSPREG00000015518.1"/>
</dbReference>
<dbReference type="AlphaFoldDB" id="A0A3P9PMC6"/>
<dbReference type="GeneTree" id="ENSGT00940000177653"/>
<dbReference type="Bgee" id="ENSPREG00000015518">
    <property type="expression patterns" value="Expressed in caudal fin"/>
</dbReference>
<proteinExistence type="predicted"/>
<accession>A0A3P9PMC6</accession>
<keyword evidence="2" id="KW-1185">Reference proteome</keyword>